<comment type="subcellular location">
    <subcellularLocation>
        <location evidence="1">Nucleus</location>
    </subcellularLocation>
</comment>
<organism evidence="9 10">
    <name type="scientific">Actinidia rufa</name>
    <dbReference type="NCBI Taxonomy" id="165716"/>
    <lineage>
        <taxon>Eukaryota</taxon>
        <taxon>Viridiplantae</taxon>
        <taxon>Streptophyta</taxon>
        <taxon>Embryophyta</taxon>
        <taxon>Tracheophyta</taxon>
        <taxon>Spermatophyta</taxon>
        <taxon>Magnoliopsida</taxon>
        <taxon>eudicotyledons</taxon>
        <taxon>Gunneridae</taxon>
        <taxon>Pentapetalae</taxon>
        <taxon>asterids</taxon>
        <taxon>Ericales</taxon>
        <taxon>Actinidiaceae</taxon>
        <taxon>Actinidia</taxon>
    </lineage>
</organism>
<dbReference type="SMART" id="SM00384">
    <property type="entry name" value="AT_hook"/>
    <property type="match status" value="3"/>
</dbReference>
<dbReference type="OrthoDB" id="590488at2759"/>
<dbReference type="PRINTS" id="PR00930">
    <property type="entry name" value="HIGHMOBLTYIY"/>
</dbReference>
<keyword evidence="3" id="KW-0805">Transcription regulation</keyword>
<reference evidence="9 10" key="1">
    <citation type="submission" date="2019-07" db="EMBL/GenBank/DDBJ databases">
        <title>De Novo Assembly of kiwifruit Actinidia rufa.</title>
        <authorList>
            <person name="Sugita-Konishi S."/>
            <person name="Sato K."/>
            <person name="Mori E."/>
            <person name="Abe Y."/>
            <person name="Kisaki G."/>
            <person name="Hamano K."/>
            <person name="Suezawa K."/>
            <person name="Otani M."/>
            <person name="Fukuda T."/>
            <person name="Manabe T."/>
            <person name="Gomi K."/>
            <person name="Tabuchi M."/>
            <person name="Akimitsu K."/>
            <person name="Kataoka I."/>
        </authorList>
    </citation>
    <scope>NUCLEOTIDE SEQUENCE [LARGE SCALE GENOMIC DNA]</scope>
    <source>
        <strain evidence="10">cv. Fuchu</strain>
    </source>
</reference>
<evidence type="ECO:0000256" key="3">
    <source>
        <dbReference type="ARBA" id="ARBA00023015"/>
    </source>
</evidence>
<dbReference type="SMART" id="SM01019">
    <property type="entry name" value="B3"/>
    <property type="match status" value="1"/>
</dbReference>
<dbReference type="EMBL" id="BJWL01000006">
    <property type="protein sequence ID" value="GFY89641.1"/>
    <property type="molecule type" value="Genomic_DNA"/>
</dbReference>
<feature type="compositionally biased region" description="Basic and acidic residues" evidence="7">
    <location>
        <begin position="255"/>
        <end position="280"/>
    </location>
</feature>
<keyword evidence="5" id="KW-0804">Transcription</keyword>
<dbReference type="PROSITE" id="PS50863">
    <property type="entry name" value="B3"/>
    <property type="match status" value="1"/>
</dbReference>
<evidence type="ECO:0000256" key="6">
    <source>
        <dbReference type="ARBA" id="ARBA00023242"/>
    </source>
</evidence>
<evidence type="ECO:0000256" key="2">
    <source>
        <dbReference type="ARBA" id="ARBA00022737"/>
    </source>
</evidence>
<proteinExistence type="predicted"/>
<dbReference type="PRINTS" id="PR00929">
    <property type="entry name" value="ATHOOK"/>
</dbReference>
<keyword evidence="4" id="KW-0238">DNA-binding</keyword>
<dbReference type="GO" id="GO:0005634">
    <property type="term" value="C:nucleus"/>
    <property type="evidence" value="ECO:0007669"/>
    <property type="project" value="UniProtKB-SubCell"/>
</dbReference>
<dbReference type="InterPro" id="IPR017956">
    <property type="entry name" value="AT_hook_DNA-bd_motif"/>
</dbReference>
<dbReference type="GO" id="GO:0000785">
    <property type="term" value="C:chromatin"/>
    <property type="evidence" value="ECO:0007669"/>
    <property type="project" value="InterPro"/>
</dbReference>
<name>A0A7J0ET27_9ERIC</name>
<evidence type="ECO:0000259" key="8">
    <source>
        <dbReference type="PROSITE" id="PS50863"/>
    </source>
</evidence>
<dbReference type="InterPro" id="IPR015300">
    <property type="entry name" value="DNA-bd_pseudobarrel_sf"/>
</dbReference>
<protein>
    <recommendedName>
        <fullName evidence="8">TF-B3 domain-containing protein</fullName>
    </recommendedName>
</protein>
<dbReference type="InterPro" id="IPR000116">
    <property type="entry name" value="HMGA"/>
</dbReference>
<accession>A0A7J0ET27</accession>
<evidence type="ECO:0000256" key="4">
    <source>
        <dbReference type="ARBA" id="ARBA00023125"/>
    </source>
</evidence>
<sequence length="280" mass="32622">MFGDDGPCFYKIVLGQAIEELRIPPHFMKHLVHEKAGRVTLTGPYDDLWTIVLRKKENGTYLQDGWPDFMRYHSLGNSEFLLFQYHGSLHFTVRIFDPSGLERVGSSITSKHQEAEGTQRKNKIDSIDLKQLETCITENASARRRKRGRPRKNNVDPIDLCLIEAEKDQINLCRLESCKYAPDATPEEKRKRGRPRKNNVDPIELCLIEAEKDQINLHQLESCKYALDATPEEKRKRGRPRKNREIDTLIPHQLESCKDDPEACLQREKETRQTKKEQRD</sequence>
<keyword evidence="2" id="KW-0677">Repeat</keyword>
<dbReference type="PANTHER" id="PTHR31920">
    <property type="entry name" value="B3 DOMAIN-CONTAINING"/>
    <property type="match status" value="1"/>
</dbReference>
<feature type="region of interest" description="Disordered" evidence="7">
    <location>
        <begin position="231"/>
        <end position="280"/>
    </location>
</feature>
<keyword evidence="10" id="KW-1185">Reference proteome</keyword>
<dbReference type="Pfam" id="PF02362">
    <property type="entry name" value="B3"/>
    <property type="match status" value="1"/>
</dbReference>
<dbReference type="GO" id="GO:0006355">
    <property type="term" value="P:regulation of DNA-templated transcription"/>
    <property type="evidence" value="ECO:0007669"/>
    <property type="project" value="InterPro"/>
</dbReference>
<dbReference type="InterPro" id="IPR003340">
    <property type="entry name" value="B3_DNA-bd"/>
</dbReference>
<dbReference type="GO" id="GO:0003677">
    <property type="term" value="F:DNA binding"/>
    <property type="evidence" value="ECO:0007669"/>
    <property type="project" value="UniProtKB-KW"/>
</dbReference>
<evidence type="ECO:0000313" key="10">
    <source>
        <dbReference type="Proteomes" id="UP000585474"/>
    </source>
</evidence>
<dbReference type="SUPFAM" id="SSF101936">
    <property type="entry name" value="DNA-binding pseudobarrel domain"/>
    <property type="match status" value="1"/>
</dbReference>
<dbReference type="InterPro" id="IPR050655">
    <property type="entry name" value="Plant_B3_domain"/>
</dbReference>
<feature type="domain" description="TF-B3" evidence="8">
    <location>
        <begin position="21"/>
        <end position="99"/>
    </location>
</feature>
<gene>
    <name evidence="9" type="ORF">Acr_06g0015810</name>
</gene>
<comment type="caution">
    <text evidence="9">The sequence shown here is derived from an EMBL/GenBank/DDBJ whole genome shotgun (WGS) entry which is preliminary data.</text>
</comment>
<evidence type="ECO:0000256" key="5">
    <source>
        <dbReference type="ARBA" id="ARBA00023163"/>
    </source>
</evidence>
<dbReference type="Pfam" id="PF02178">
    <property type="entry name" value="AT_hook"/>
    <property type="match status" value="3"/>
</dbReference>
<evidence type="ECO:0000256" key="7">
    <source>
        <dbReference type="SAM" id="MobiDB-lite"/>
    </source>
</evidence>
<keyword evidence="6" id="KW-0539">Nucleus</keyword>
<dbReference type="Proteomes" id="UP000585474">
    <property type="component" value="Unassembled WGS sequence"/>
</dbReference>
<dbReference type="PANTHER" id="PTHR31920:SF122">
    <property type="entry name" value="B3 DOMAIN-CONTAINING PROTEIN REM23"/>
    <property type="match status" value="1"/>
</dbReference>
<dbReference type="AlphaFoldDB" id="A0A7J0ET27"/>
<dbReference type="Gene3D" id="2.40.330.10">
    <property type="entry name" value="DNA-binding pseudobarrel domain"/>
    <property type="match status" value="1"/>
</dbReference>
<evidence type="ECO:0000313" key="9">
    <source>
        <dbReference type="EMBL" id="GFY89641.1"/>
    </source>
</evidence>
<dbReference type="CDD" id="cd10017">
    <property type="entry name" value="B3_DNA"/>
    <property type="match status" value="1"/>
</dbReference>
<evidence type="ECO:0000256" key="1">
    <source>
        <dbReference type="ARBA" id="ARBA00004123"/>
    </source>
</evidence>